<evidence type="ECO:0000256" key="3">
    <source>
        <dbReference type="ARBA" id="ARBA00022989"/>
    </source>
</evidence>
<feature type="domain" description="Cation/H+ exchanger transmembrane" evidence="6">
    <location>
        <begin position="2"/>
        <end position="198"/>
    </location>
</feature>
<dbReference type="GO" id="GO:0015297">
    <property type="term" value="F:antiporter activity"/>
    <property type="evidence" value="ECO:0007669"/>
    <property type="project" value="InterPro"/>
</dbReference>
<dbReference type="EMBL" id="JADJNC010000008">
    <property type="protein sequence ID" value="MBK7422586.1"/>
    <property type="molecule type" value="Genomic_DNA"/>
</dbReference>
<evidence type="ECO:0000256" key="1">
    <source>
        <dbReference type="ARBA" id="ARBA00004141"/>
    </source>
</evidence>
<feature type="transmembrane region" description="Helical" evidence="5">
    <location>
        <begin position="59"/>
        <end position="77"/>
    </location>
</feature>
<evidence type="ECO:0000313" key="8">
    <source>
        <dbReference type="Proteomes" id="UP000886602"/>
    </source>
</evidence>
<feature type="transmembrane region" description="Helical" evidence="5">
    <location>
        <begin position="131"/>
        <end position="149"/>
    </location>
</feature>
<reference evidence="7" key="1">
    <citation type="submission" date="2020-10" db="EMBL/GenBank/DDBJ databases">
        <title>Connecting structure to function with the recovery of over 1000 high-quality activated sludge metagenome-assembled genomes encoding full-length rRNA genes using long-read sequencing.</title>
        <authorList>
            <person name="Singleton C.M."/>
            <person name="Petriglieri F."/>
            <person name="Kristensen J.M."/>
            <person name="Kirkegaard R.H."/>
            <person name="Michaelsen T.Y."/>
            <person name="Andersen M.H."/>
            <person name="Karst S.M."/>
            <person name="Dueholm M.S."/>
            <person name="Nielsen P.H."/>
            <person name="Albertsen M."/>
        </authorList>
    </citation>
    <scope>NUCLEOTIDE SEQUENCE</scope>
    <source>
        <strain evidence="7">EsbW_18-Q3-R4-48_MAXAC.044</strain>
    </source>
</reference>
<keyword evidence="2 5" id="KW-0812">Transmembrane</keyword>
<evidence type="ECO:0000259" key="6">
    <source>
        <dbReference type="Pfam" id="PF00999"/>
    </source>
</evidence>
<dbReference type="Pfam" id="PF00999">
    <property type="entry name" value="Na_H_Exchanger"/>
    <property type="match status" value="1"/>
</dbReference>
<keyword evidence="3 5" id="KW-1133">Transmembrane helix</keyword>
<feature type="transmembrane region" description="Helical" evidence="5">
    <location>
        <begin position="32"/>
        <end position="53"/>
    </location>
</feature>
<dbReference type="GO" id="GO:1902600">
    <property type="term" value="P:proton transmembrane transport"/>
    <property type="evidence" value="ECO:0007669"/>
    <property type="project" value="InterPro"/>
</dbReference>
<dbReference type="Gene3D" id="1.20.1530.20">
    <property type="match status" value="1"/>
</dbReference>
<protein>
    <submittedName>
        <fullName evidence="7">Cation:proton antiporter</fullName>
    </submittedName>
</protein>
<comment type="subcellular location">
    <subcellularLocation>
        <location evidence="1">Membrane</location>
        <topology evidence="1">Multi-pass membrane protein</topology>
    </subcellularLocation>
</comment>
<dbReference type="InterPro" id="IPR006153">
    <property type="entry name" value="Cation/H_exchanger_TM"/>
</dbReference>
<dbReference type="Proteomes" id="UP000886602">
    <property type="component" value="Unassembled WGS sequence"/>
</dbReference>
<dbReference type="InterPro" id="IPR038770">
    <property type="entry name" value="Na+/solute_symporter_sf"/>
</dbReference>
<evidence type="ECO:0000256" key="2">
    <source>
        <dbReference type="ARBA" id="ARBA00022692"/>
    </source>
</evidence>
<dbReference type="GO" id="GO:0016020">
    <property type="term" value="C:membrane"/>
    <property type="evidence" value="ECO:0007669"/>
    <property type="project" value="UniProtKB-SubCell"/>
</dbReference>
<sequence>MFIDLALGLILFELGYHVSPVPSRAFWSRIRAGLGIALITGGAIALELLAWGFSPETSLFAAALCLATSPAITIATCSDLGAKGEKTGLLYTMVAINGCVAFIAVELSMPFLLDYQTTQGLAGVWEATQKIGISVLLGGACTGLVLLSAEWLGRRPEHQHLLLLGTIVLGVGTSIYLDISVLMPMLIFGFLTRVLDRDKQVVAIRIASDARIRVLHWFCCPTHKPSIPVLMHN</sequence>
<comment type="caution">
    <text evidence="7">The sequence shown here is derived from an EMBL/GenBank/DDBJ whole genome shotgun (WGS) entry which is preliminary data.</text>
</comment>
<dbReference type="AlphaFoldDB" id="A0A9D7FD25"/>
<gene>
    <name evidence="7" type="ORF">IPJ48_05530</name>
</gene>
<feature type="transmembrane region" description="Helical" evidence="5">
    <location>
        <begin position="161"/>
        <end position="191"/>
    </location>
</feature>
<name>A0A9D7FD25_9RHOO</name>
<accession>A0A9D7FD25</accession>
<evidence type="ECO:0000313" key="7">
    <source>
        <dbReference type="EMBL" id="MBK7422586.1"/>
    </source>
</evidence>
<keyword evidence="4 5" id="KW-0472">Membrane</keyword>
<evidence type="ECO:0000256" key="5">
    <source>
        <dbReference type="SAM" id="Phobius"/>
    </source>
</evidence>
<evidence type="ECO:0000256" key="4">
    <source>
        <dbReference type="ARBA" id="ARBA00023136"/>
    </source>
</evidence>
<feature type="transmembrane region" description="Helical" evidence="5">
    <location>
        <begin position="89"/>
        <end position="111"/>
    </location>
</feature>
<proteinExistence type="predicted"/>
<organism evidence="7 8">
    <name type="scientific">Candidatus Propionivibrio dominans</name>
    <dbReference type="NCBI Taxonomy" id="2954373"/>
    <lineage>
        <taxon>Bacteria</taxon>
        <taxon>Pseudomonadati</taxon>
        <taxon>Pseudomonadota</taxon>
        <taxon>Betaproteobacteria</taxon>
        <taxon>Rhodocyclales</taxon>
        <taxon>Rhodocyclaceae</taxon>
        <taxon>Propionivibrio</taxon>
    </lineage>
</organism>